<proteinExistence type="inferred from homology"/>
<feature type="compositionally biased region" description="Low complexity" evidence="7">
    <location>
        <begin position="280"/>
        <end position="303"/>
    </location>
</feature>
<evidence type="ECO:0000256" key="5">
    <source>
        <dbReference type="ARBA" id="ARBA00023136"/>
    </source>
</evidence>
<feature type="transmembrane region" description="Helical" evidence="8">
    <location>
        <begin position="506"/>
        <end position="526"/>
    </location>
</feature>
<evidence type="ECO:0000256" key="3">
    <source>
        <dbReference type="ARBA" id="ARBA00022692"/>
    </source>
</evidence>
<evidence type="ECO:0000256" key="2">
    <source>
        <dbReference type="ARBA" id="ARBA00007600"/>
    </source>
</evidence>
<evidence type="ECO:0000256" key="1">
    <source>
        <dbReference type="ARBA" id="ARBA00004473"/>
    </source>
</evidence>
<feature type="region of interest" description="Disordered" evidence="7">
    <location>
        <begin position="408"/>
        <end position="430"/>
    </location>
</feature>
<evidence type="ECO:0000256" key="8">
    <source>
        <dbReference type="SAM" id="Phobius"/>
    </source>
</evidence>
<feature type="compositionally biased region" description="Polar residues" evidence="7">
    <location>
        <begin position="410"/>
        <end position="428"/>
    </location>
</feature>
<dbReference type="EMBL" id="CAWYQH010000119">
    <property type="protein sequence ID" value="CAK8691176.1"/>
    <property type="molecule type" value="Genomic_DNA"/>
</dbReference>
<dbReference type="Proteomes" id="UP001642483">
    <property type="component" value="Unassembled WGS sequence"/>
</dbReference>
<evidence type="ECO:0000256" key="7">
    <source>
        <dbReference type="SAM" id="MobiDB-lite"/>
    </source>
</evidence>
<keyword evidence="5 8" id="KW-0472">Membrane</keyword>
<comment type="subcellular location">
    <subcellularLocation>
        <location evidence="1">Nucleus inner membrane</location>
        <topology evidence="1">Multi-pass membrane protein</topology>
    </subcellularLocation>
</comment>
<evidence type="ECO:0000313" key="11">
    <source>
        <dbReference type="Proteomes" id="UP001642483"/>
    </source>
</evidence>
<feature type="region of interest" description="Disordered" evidence="7">
    <location>
        <begin position="216"/>
        <end position="247"/>
    </location>
</feature>
<accession>A0ABP0GHD7</accession>
<name>A0ABP0GHD7_CLALP</name>
<dbReference type="PANTHER" id="PTHR28646:SF1">
    <property type="entry name" value="TRANSMEMBRANE PROTEIN 201"/>
    <property type="match status" value="1"/>
</dbReference>
<protein>
    <recommendedName>
        <fullName evidence="9">Ima1 N-terminal domain-containing protein</fullName>
    </recommendedName>
</protein>
<evidence type="ECO:0000313" key="10">
    <source>
        <dbReference type="EMBL" id="CAK8691176.1"/>
    </source>
</evidence>
<gene>
    <name evidence="10" type="ORF">CVLEPA_LOCUS23761</name>
</gene>
<reference evidence="10 11" key="1">
    <citation type="submission" date="2024-02" db="EMBL/GenBank/DDBJ databases">
        <authorList>
            <person name="Daric V."/>
            <person name="Darras S."/>
        </authorList>
    </citation>
    <scope>NUCLEOTIDE SEQUENCE [LARGE SCALE GENOMIC DNA]</scope>
</reference>
<keyword evidence="3 8" id="KW-0812">Transmembrane</keyword>
<sequence>MTYLTFMIWKRQYGKAAVNCWFCNTDCLVLYRLKNNWTCRHCQQYNGFTKCGDYNEKIPQMHDETMNTGNFRAKQPTALIEQQLKLCKRCSRNQHLKVRQLSQFEPIIEGNFNAEAKEFEKKLDKLYALCEKCQNATDHHIKMQDTILRGSMTAVKHKESIISKSESSLRSPNFKAFCKSPPAVIKTAYGLMAKKMSCNNNKVIKTDPSNLDVSMYSDCSLPSDDDDGAPKAKRHHLNEETADPDLNGSLIALNLQDGNECDRSTSTSFKKPSSIFPGGQLPSTLHTPPPSRSSSLLSLSSQQSGFTSRRITTNCANQLTGMDMSRPHHNVPFQSYKTSTVIGRSTFNQSTSTVNGHRSVASLPAMSWQKSSRLLNTTASAVGNTRILNTAQAKRPLISPARLQWHNVGQRKTTSNWSEPSQDVLENSWEQKSDPDISAFDSISQVGEQNFPELSDDEEGKNLQTPRQRRLAESFDSSSPKSAISNLTSVTMRSVEEVENSRVCRWFLVACLLINLVLVILLVFEVKEIRELEKWKASRPSL</sequence>
<comment type="caution">
    <text evidence="10">The sequence shown here is derived from an EMBL/GenBank/DDBJ whole genome shotgun (WGS) entry which is preliminary data.</text>
</comment>
<feature type="domain" description="Ima1 N-terminal" evidence="9">
    <location>
        <begin position="18"/>
        <end position="135"/>
    </location>
</feature>
<keyword evidence="11" id="KW-1185">Reference proteome</keyword>
<evidence type="ECO:0000256" key="6">
    <source>
        <dbReference type="ARBA" id="ARBA00023242"/>
    </source>
</evidence>
<dbReference type="InterPro" id="IPR018617">
    <property type="entry name" value="Ima1_N"/>
</dbReference>
<evidence type="ECO:0000259" key="9">
    <source>
        <dbReference type="Pfam" id="PF09779"/>
    </source>
</evidence>
<dbReference type="Pfam" id="PF09779">
    <property type="entry name" value="Ima1_N"/>
    <property type="match status" value="1"/>
</dbReference>
<keyword evidence="6" id="KW-0539">Nucleus</keyword>
<dbReference type="PANTHER" id="PTHR28646">
    <property type="entry name" value="TRANSMEMBRANE PROTEIN 201"/>
    <property type="match status" value="1"/>
</dbReference>
<organism evidence="10 11">
    <name type="scientific">Clavelina lepadiformis</name>
    <name type="common">Light-bulb sea squirt</name>
    <name type="synonym">Ascidia lepadiformis</name>
    <dbReference type="NCBI Taxonomy" id="159417"/>
    <lineage>
        <taxon>Eukaryota</taxon>
        <taxon>Metazoa</taxon>
        <taxon>Chordata</taxon>
        <taxon>Tunicata</taxon>
        <taxon>Ascidiacea</taxon>
        <taxon>Aplousobranchia</taxon>
        <taxon>Clavelinidae</taxon>
        <taxon>Clavelina</taxon>
    </lineage>
</organism>
<keyword evidence="4 8" id="KW-1133">Transmembrane helix</keyword>
<comment type="similarity">
    <text evidence="2">Belongs to the TMEM201 family.</text>
</comment>
<dbReference type="InterPro" id="IPR040041">
    <property type="entry name" value="TMEM201"/>
</dbReference>
<evidence type="ECO:0000256" key="4">
    <source>
        <dbReference type="ARBA" id="ARBA00022989"/>
    </source>
</evidence>
<feature type="region of interest" description="Disordered" evidence="7">
    <location>
        <begin position="450"/>
        <end position="478"/>
    </location>
</feature>
<feature type="region of interest" description="Disordered" evidence="7">
    <location>
        <begin position="259"/>
        <end position="303"/>
    </location>
</feature>